<proteinExistence type="predicted"/>
<organism evidence="2 3">
    <name type="scientific">Microbacterium helvum</name>
    <dbReference type="NCBI Taxonomy" id="2773713"/>
    <lineage>
        <taxon>Bacteria</taxon>
        <taxon>Bacillati</taxon>
        <taxon>Actinomycetota</taxon>
        <taxon>Actinomycetes</taxon>
        <taxon>Micrococcales</taxon>
        <taxon>Microbacteriaceae</taxon>
        <taxon>Microbacterium</taxon>
    </lineage>
</organism>
<evidence type="ECO:0000313" key="3">
    <source>
        <dbReference type="Proteomes" id="UP000598426"/>
    </source>
</evidence>
<evidence type="ECO:0000313" key="2">
    <source>
        <dbReference type="EMBL" id="MBD3942600.1"/>
    </source>
</evidence>
<protein>
    <submittedName>
        <fullName evidence="2">Uncharacterized protein</fullName>
    </submittedName>
</protein>
<feature type="transmembrane region" description="Helical" evidence="1">
    <location>
        <begin position="93"/>
        <end position="111"/>
    </location>
</feature>
<dbReference type="EMBL" id="JACXZS010000008">
    <property type="protein sequence ID" value="MBD3942600.1"/>
    <property type="molecule type" value="Genomic_DNA"/>
</dbReference>
<feature type="transmembrane region" description="Helical" evidence="1">
    <location>
        <begin position="7"/>
        <end position="35"/>
    </location>
</feature>
<keyword evidence="1" id="KW-0812">Transmembrane</keyword>
<sequence>MPNRPLGVTIVAIIAWLSGFFQIIGSIFAIIAGLFITWPAILGWLSLIVGIITLAVGVGLWRGRPTARTVAAIVFTVTIILEAIGLFSGESFWTVLWGALLPIIGLILLYTRDARAYFGS</sequence>
<feature type="transmembrane region" description="Helical" evidence="1">
    <location>
        <begin position="41"/>
        <end position="61"/>
    </location>
</feature>
<reference evidence="2 3" key="1">
    <citation type="submission" date="2020-09" db="EMBL/GenBank/DDBJ databases">
        <title>Isolation and identification of active actinomycetes.</title>
        <authorList>
            <person name="Li X."/>
        </authorList>
    </citation>
    <scope>NUCLEOTIDE SEQUENCE [LARGE SCALE GENOMIC DNA]</scope>
    <source>
        <strain evidence="2 3">NEAU-LLC</strain>
    </source>
</reference>
<gene>
    <name evidence="2" type="ORF">IF188_12915</name>
</gene>
<keyword evidence="1" id="KW-1133">Transmembrane helix</keyword>
<accession>A0ABR8NPL7</accession>
<feature type="transmembrane region" description="Helical" evidence="1">
    <location>
        <begin position="68"/>
        <end position="87"/>
    </location>
</feature>
<name>A0ABR8NPL7_9MICO</name>
<evidence type="ECO:0000256" key="1">
    <source>
        <dbReference type="SAM" id="Phobius"/>
    </source>
</evidence>
<comment type="caution">
    <text evidence="2">The sequence shown here is derived from an EMBL/GenBank/DDBJ whole genome shotgun (WGS) entry which is preliminary data.</text>
</comment>
<keyword evidence="1" id="KW-0472">Membrane</keyword>
<dbReference type="RefSeq" id="WP_191172213.1">
    <property type="nucleotide sequence ID" value="NZ_JACXZS010000008.1"/>
</dbReference>
<dbReference type="Proteomes" id="UP000598426">
    <property type="component" value="Unassembled WGS sequence"/>
</dbReference>
<keyword evidence="3" id="KW-1185">Reference proteome</keyword>